<dbReference type="InterPro" id="IPR000073">
    <property type="entry name" value="AB_hydrolase_1"/>
</dbReference>
<sequence length="557" mass="60366">MSDPSLQPLLGHDRQPRVRQCSRQAKLLLALAVGAAAVGAVALTVVFAQHVFADRSSGEAIMWKPCDSKFLCGTLSVPLDYAVADGERMDIALIKYPHDKGTKSLGSLLLNPGGPGGSGVHFVKTMGHQLWDIVEGRYDIIGFDPRGVGQSHAIRCFPDALTHRAFAASEPSPFGKSKAAFIAHQRVRGMMCAKHAADIAPYVSTAAVARDMDLIREAEGNQFLNYWGFSYGTLLGNTYINMFPDKVGHMVIDGVVDPVVWGEGRFDWLDPRTGTVPSLVHKDQVVAAFAAECEKAGPARCALADKPGSVSARIAALRAKLEKQPISVVDSKVPGIITARTLDDTMFRATYDPEQWPRVAEVLAAADRGDGVPLRNWVEQPPADLCPAQDDAEDWNIQSVLAIVCANTRPDYTGREDELEREMSRVATQHPLGYASAASLQVGCTYWPIRAVETFAGPWNATTKSTVLVLANTLDPVTPVESARIAHSLLGNARIVETEAYGHCSYAQRSSCQEKVVRDFFVDGVAPNEDTTRCAADVPSPFRTAGVSALRAWRTKR</sequence>
<keyword evidence="7" id="KW-1185">Reference proteome</keyword>
<keyword evidence="3" id="KW-0812">Transmembrane</keyword>
<evidence type="ECO:0000256" key="2">
    <source>
        <dbReference type="ARBA" id="ARBA00022801"/>
    </source>
</evidence>
<feature type="domain" description="Peptidase S33 tripeptidyl aminopeptidase-like C-terminal" evidence="5">
    <location>
        <begin position="437"/>
        <end position="532"/>
    </location>
</feature>
<accession>A0AAD5TPF0</accession>
<dbReference type="InterPro" id="IPR029058">
    <property type="entry name" value="AB_hydrolase_fold"/>
</dbReference>
<gene>
    <name evidence="6" type="ORF">HDU87_001826</name>
</gene>
<dbReference type="Proteomes" id="UP001212152">
    <property type="component" value="Unassembled WGS sequence"/>
</dbReference>
<comment type="caution">
    <text evidence="6">The sequence shown here is derived from an EMBL/GenBank/DDBJ whole genome shotgun (WGS) entry which is preliminary data.</text>
</comment>
<dbReference type="EMBL" id="JADGJQ010000015">
    <property type="protein sequence ID" value="KAJ3180713.1"/>
    <property type="molecule type" value="Genomic_DNA"/>
</dbReference>
<keyword evidence="2" id="KW-0378">Hydrolase</keyword>
<dbReference type="Pfam" id="PF08386">
    <property type="entry name" value="Abhydrolase_4"/>
    <property type="match status" value="1"/>
</dbReference>
<dbReference type="InterPro" id="IPR013595">
    <property type="entry name" value="Pept_S33_TAP-like_C"/>
</dbReference>
<evidence type="ECO:0000313" key="6">
    <source>
        <dbReference type="EMBL" id="KAJ3180713.1"/>
    </source>
</evidence>
<dbReference type="PANTHER" id="PTHR43248">
    <property type="entry name" value="2-SUCCINYL-6-HYDROXY-2,4-CYCLOHEXADIENE-1-CARBOXYLATE SYNTHASE"/>
    <property type="match status" value="1"/>
</dbReference>
<dbReference type="Gene3D" id="3.40.50.1820">
    <property type="entry name" value="alpha/beta hydrolase"/>
    <property type="match status" value="1"/>
</dbReference>
<keyword evidence="3" id="KW-1133">Transmembrane helix</keyword>
<dbReference type="GO" id="GO:0016787">
    <property type="term" value="F:hydrolase activity"/>
    <property type="evidence" value="ECO:0007669"/>
    <property type="project" value="UniProtKB-KW"/>
</dbReference>
<feature type="transmembrane region" description="Helical" evidence="3">
    <location>
        <begin position="27"/>
        <end position="48"/>
    </location>
</feature>
<comment type="similarity">
    <text evidence="1">Belongs to the peptidase S33 family.</text>
</comment>
<dbReference type="SUPFAM" id="SSF53474">
    <property type="entry name" value="alpha/beta-Hydrolases"/>
    <property type="match status" value="1"/>
</dbReference>
<dbReference type="Pfam" id="PF00561">
    <property type="entry name" value="Abhydrolase_1"/>
    <property type="match status" value="1"/>
</dbReference>
<evidence type="ECO:0000259" key="4">
    <source>
        <dbReference type="Pfam" id="PF00561"/>
    </source>
</evidence>
<evidence type="ECO:0000256" key="1">
    <source>
        <dbReference type="ARBA" id="ARBA00010088"/>
    </source>
</evidence>
<evidence type="ECO:0000256" key="3">
    <source>
        <dbReference type="SAM" id="Phobius"/>
    </source>
</evidence>
<reference evidence="6" key="1">
    <citation type="submission" date="2020-05" db="EMBL/GenBank/DDBJ databases">
        <title>Phylogenomic resolution of chytrid fungi.</title>
        <authorList>
            <person name="Stajich J.E."/>
            <person name="Amses K."/>
            <person name="Simmons R."/>
            <person name="Seto K."/>
            <person name="Myers J."/>
            <person name="Bonds A."/>
            <person name="Quandt C.A."/>
            <person name="Barry K."/>
            <person name="Liu P."/>
            <person name="Grigoriev I."/>
            <person name="Longcore J.E."/>
            <person name="James T.Y."/>
        </authorList>
    </citation>
    <scope>NUCLEOTIDE SEQUENCE</scope>
    <source>
        <strain evidence="6">JEL0379</strain>
    </source>
</reference>
<keyword evidence="3" id="KW-0472">Membrane</keyword>
<organism evidence="6 7">
    <name type="scientific">Geranomyces variabilis</name>
    <dbReference type="NCBI Taxonomy" id="109894"/>
    <lineage>
        <taxon>Eukaryota</taxon>
        <taxon>Fungi</taxon>
        <taxon>Fungi incertae sedis</taxon>
        <taxon>Chytridiomycota</taxon>
        <taxon>Chytridiomycota incertae sedis</taxon>
        <taxon>Chytridiomycetes</taxon>
        <taxon>Spizellomycetales</taxon>
        <taxon>Powellomycetaceae</taxon>
        <taxon>Geranomyces</taxon>
    </lineage>
</organism>
<evidence type="ECO:0000313" key="7">
    <source>
        <dbReference type="Proteomes" id="UP001212152"/>
    </source>
</evidence>
<dbReference type="InterPro" id="IPR051601">
    <property type="entry name" value="Serine_prot/Carboxylest_S33"/>
</dbReference>
<evidence type="ECO:0000259" key="5">
    <source>
        <dbReference type="Pfam" id="PF08386"/>
    </source>
</evidence>
<feature type="domain" description="AB hydrolase-1" evidence="4">
    <location>
        <begin position="108"/>
        <end position="255"/>
    </location>
</feature>
<protein>
    <submittedName>
        <fullName evidence="6">Uncharacterized protein</fullName>
    </submittedName>
</protein>
<dbReference type="PANTHER" id="PTHR43248:SF25">
    <property type="entry name" value="AB HYDROLASE-1 DOMAIN-CONTAINING PROTEIN-RELATED"/>
    <property type="match status" value="1"/>
</dbReference>
<dbReference type="AlphaFoldDB" id="A0AAD5TPF0"/>
<proteinExistence type="inferred from homology"/>
<name>A0AAD5TPF0_9FUNG</name>